<name>A0A0A8YNQ9_ARUDO</name>
<accession>A0A0A8YNQ9</accession>
<dbReference type="EMBL" id="GBRH01269481">
    <property type="protein sequence ID" value="JAD28414.1"/>
    <property type="molecule type" value="Transcribed_RNA"/>
</dbReference>
<evidence type="ECO:0000313" key="1">
    <source>
        <dbReference type="EMBL" id="JAD28414.1"/>
    </source>
</evidence>
<organism evidence="1">
    <name type="scientific">Arundo donax</name>
    <name type="common">Giant reed</name>
    <name type="synonym">Donax arundinaceus</name>
    <dbReference type="NCBI Taxonomy" id="35708"/>
    <lineage>
        <taxon>Eukaryota</taxon>
        <taxon>Viridiplantae</taxon>
        <taxon>Streptophyta</taxon>
        <taxon>Embryophyta</taxon>
        <taxon>Tracheophyta</taxon>
        <taxon>Spermatophyta</taxon>
        <taxon>Magnoliopsida</taxon>
        <taxon>Liliopsida</taxon>
        <taxon>Poales</taxon>
        <taxon>Poaceae</taxon>
        <taxon>PACMAD clade</taxon>
        <taxon>Arundinoideae</taxon>
        <taxon>Arundineae</taxon>
        <taxon>Arundo</taxon>
    </lineage>
</organism>
<protein>
    <submittedName>
        <fullName evidence="1">Uncharacterized protein</fullName>
    </submittedName>
</protein>
<reference evidence="1" key="2">
    <citation type="journal article" date="2015" name="Data Brief">
        <title>Shoot transcriptome of the giant reed, Arundo donax.</title>
        <authorList>
            <person name="Barrero R.A."/>
            <person name="Guerrero F.D."/>
            <person name="Moolhuijzen P."/>
            <person name="Goolsby J.A."/>
            <person name="Tidwell J."/>
            <person name="Bellgard S.E."/>
            <person name="Bellgard M.I."/>
        </authorList>
    </citation>
    <scope>NUCLEOTIDE SEQUENCE</scope>
    <source>
        <tissue evidence="1">Shoot tissue taken approximately 20 cm above the soil surface</tissue>
    </source>
</reference>
<proteinExistence type="predicted"/>
<dbReference type="AlphaFoldDB" id="A0A0A8YNQ9"/>
<sequence>MTAMYEDQYNLCVSSSLLCLGPFHLSPVPLVTLPKAQLLGNKLSCTRSRL</sequence>
<reference evidence="1" key="1">
    <citation type="submission" date="2014-09" db="EMBL/GenBank/DDBJ databases">
        <authorList>
            <person name="Magalhaes I.L.F."/>
            <person name="Oliveira U."/>
            <person name="Santos F.R."/>
            <person name="Vidigal T.H.D.A."/>
            <person name="Brescovit A.D."/>
            <person name="Santos A.J."/>
        </authorList>
    </citation>
    <scope>NUCLEOTIDE SEQUENCE</scope>
    <source>
        <tissue evidence="1">Shoot tissue taken approximately 20 cm above the soil surface</tissue>
    </source>
</reference>